<dbReference type="InterPro" id="IPR000594">
    <property type="entry name" value="ThiF_NAD_FAD-bd"/>
</dbReference>
<evidence type="ECO:0000256" key="8">
    <source>
        <dbReference type="ARBA" id="ARBA00063809"/>
    </source>
</evidence>
<evidence type="ECO:0000259" key="14">
    <source>
        <dbReference type="Pfam" id="PF00899"/>
    </source>
</evidence>
<sequence>MLPQIDIEGQQKLLAARVLIIGLGGLGSPAAMYLAAAGVGCLTLNDFDRVDLTNLQRQIAHDTENLGLSKVESARHTLLRINPEIQIELIGHQLEGEALEREIAGSDVVLDCTDNFATRFAVNHACVRSRTPLVSGAVIRFEGQITVFTPGYDDSPCYNCLYPNQGELEETCVRNGVIAPLPGIIGSMQALEAIKLIAGVGRTLRGRLLLLDALNMEWNRMNLKKNPQCPTCGDHWRRSG</sequence>
<evidence type="ECO:0000256" key="10">
    <source>
        <dbReference type="ARBA" id="ARBA00073635"/>
    </source>
</evidence>
<dbReference type="GO" id="GO:0005829">
    <property type="term" value="C:cytosol"/>
    <property type="evidence" value="ECO:0007669"/>
    <property type="project" value="TreeGrafter"/>
</dbReference>
<evidence type="ECO:0000256" key="2">
    <source>
        <dbReference type="ARBA" id="ARBA00009919"/>
    </source>
</evidence>
<comment type="catalytic activity">
    <reaction evidence="6">
        <text>[molybdopterin-synthase sulfur-carrier protein]-C-terminal Gly-Gly + ATP + H(+) = [molybdopterin-synthase sulfur-carrier protein]-C-terminal Gly-Gly-AMP + diphosphate</text>
        <dbReference type="Rhea" id="RHEA:43616"/>
        <dbReference type="Rhea" id="RHEA-COMP:12159"/>
        <dbReference type="Rhea" id="RHEA-COMP:12202"/>
        <dbReference type="ChEBI" id="CHEBI:15378"/>
        <dbReference type="ChEBI" id="CHEBI:30616"/>
        <dbReference type="ChEBI" id="CHEBI:33019"/>
        <dbReference type="ChEBI" id="CHEBI:90618"/>
        <dbReference type="ChEBI" id="CHEBI:90778"/>
        <dbReference type="EC" id="2.7.7.80"/>
    </reaction>
</comment>
<evidence type="ECO:0000313" key="15">
    <source>
        <dbReference type="EMBL" id="PZN71388.1"/>
    </source>
</evidence>
<dbReference type="AlphaFoldDB" id="A0A2W4QU35"/>
<comment type="similarity">
    <text evidence="2">Belongs to the HesA/MoeB/ThiF family.</text>
</comment>
<evidence type="ECO:0000256" key="3">
    <source>
        <dbReference type="ARBA" id="ARBA00022679"/>
    </source>
</evidence>
<dbReference type="Pfam" id="PF00899">
    <property type="entry name" value="ThiF"/>
    <property type="match status" value="1"/>
</dbReference>
<evidence type="ECO:0000256" key="12">
    <source>
        <dbReference type="ARBA" id="ARBA00075328"/>
    </source>
</evidence>
<dbReference type="NCBIfam" id="NF004281">
    <property type="entry name" value="PRK05690.1"/>
    <property type="match status" value="1"/>
</dbReference>
<dbReference type="GO" id="GO:0061605">
    <property type="term" value="F:molybdopterin-synthase adenylyltransferase activity"/>
    <property type="evidence" value="ECO:0007669"/>
    <property type="project" value="UniProtKB-EC"/>
</dbReference>
<dbReference type="Proteomes" id="UP000249396">
    <property type="component" value="Unassembled WGS sequence"/>
</dbReference>
<dbReference type="EC" id="2.7.7.80" evidence="9"/>
<reference evidence="15 16" key="1">
    <citation type="journal article" date="2018" name="Aquat. Microb. Ecol.">
        <title>Gammaproteobacterial methanotrophs dominate.</title>
        <authorList>
            <person name="Rissanen A.J."/>
            <person name="Saarenheimo J."/>
            <person name="Tiirola M."/>
            <person name="Peura S."/>
            <person name="Aalto S.L."/>
            <person name="Karvinen A."/>
            <person name="Nykanen H."/>
        </authorList>
    </citation>
    <scope>NUCLEOTIDE SEQUENCE [LARGE SCALE GENOMIC DNA]</scope>
    <source>
        <strain evidence="15">AMbin10</strain>
    </source>
</reference>
<evidence type="ECO:0000256" key="9">
    <source>
        <dbReference type="ARBA" id="ARBA00066884"/>
    </source>
</evidence>
<evidence type="ECO:0000313" key="16">
    <source>
        <dbReference type="Proteomes" id="UP000249396"/>
    </source>
</evidence>
<dbReference type="EMBL" id="QJPH01000524">
    <property type="protein sequence ID" value="PZN71388.1"/>
    <property type="molecule type" value="Genomic_DNA"/>
</dbReference>
<dbReference type="PANTHER" id="PTHR10953:SF102">
    <property type="entry name" value="ADENYLYLTRANSFERASE AND SULFURTRANSFERASE MOCS3"/>
    <property type="match status" value="1"/>
</dbReference>
<dbReference type="GO" id="GO:0004792">
    <property type="term" value="F:thiosulfate-cyanide sulfurtransferase activity"/>
    <property type="evidence" value="ECO:0007669"/>
    <property type="project" value="TreeGrafter"/>
</dbReference>
<evidence type="ECO:0000256" key="11">
    <source>
        <dbReference type="ARBA" id="ARBA00075110"/>
    </source>
</evidence>
<dbReference type="GO" id="GO:0008146">
    <property type="term" value="F:sulfotransferase activity"/>
    <property type="evidence" value="ECO:0007669"/>
    <property type="project" value="TreeGrafter"/>
</dbReference>
<feature type="domain" description="THIF-type NAD/FAD binding fold" evidence="14">
    <location>
        <begin position="2"/>
        <end position="230"/>
    </location>
</feature>
<accession>A0A2W4QU35</accession>
<dbReference type="CDD" id="cd00757">
    <property type="entry name" value="ThiF_MoeB_HesA_family"/>
    <property type="match status" value="1"/>
</dbReference>
<comment type="caution">
    <text evidence="15">The sequence shown here is derived from an EMBL/GenBank/DDBJ whole genome shotgun (WGS) entry which is preliminary data.</text>
</comment>
<dbReference type="InterPro" id="IPR035985">
    <property type="entry name" value="Ubiquitin-activating_enz"/>
</dbReference>
<evidence type="ECO:0000256" key="5">
    <source>
        <dbReference type="ARBA" id="ARBA00022840"/>
    </source>
</evidence>
<comment type="pathway">
    <text evidence="1">Cofactor biosynthesis; molybdopterin biosynthesis.</text>
</comment>
<keyword evidence="4" id="KW-0547">Nucleotide-binding</keyword>
<gene>
    <name evidence="15" type="ORF">DM484_26460</name>
</gene>
<comment type="function">
    <text evidence="7">Catalyzes the adenylation by ATP of the carboxyl group of the C-terminal glycine of sulfur carrier protein MoaD.</text>
</comment>
<dbReference type="FunFam" id="3.40.50.720:FF:000033">
    <property type="entry name" value="Adenylyltransferase and sulfurtransferase MOCS3"/>
    <property type="match status" value="1"/>
</dbReference>
<organism evidence="15 16">
    <name type="scientific">Candidatus Methylumidiphilus alinenensis</name>
    <dbReference type="NCBI Taxonomy" id="2202197"/>
    <lineage>
        <taxon>Bacteria</taxon>
        <taxon>Pseudomonadati</taxon>
        <taxon>Pseudomonadota</taxon>
        <taxon>Gammaproteobacteria</taxon>
        <taxon>Methylococcales</taxon>
        <taxon>Candidatus Methylumidiphilus</taxon>
    </lineage>
</organism>
<keyword evidence="5" id="KW-0067">ATP-binding</keyword>
<dbReference type="Gene3D" id="3.40.50.720">
    <property type="entry name" value="NAD(P)-binding Rossmann-like Domain"/>
    <property type="match status" value="1"/>
</dbReference>
<evidence type="ECO:0000256" key="13">
    <source>
        <dbReference type="ARBA" id="ARBA00078531"/>
    </source>
</evidence>
<dbReference type="InterPro" id="IPR045886">
    <property type="entry name" value="ThiF/MoeB/HesA"/>
</dbReference>
<evidence type="ECO:0000256" key="1">
    <source>
        <dbReference type="ARBA" id="ARBA00005046"/>
    </source>
</evidence>
<name>A0A2W4QU35_9GAMM</name>
<evidence type="ECO:0000256" key="7">
    <source>
        <dbReference type="ARBA" id="ARBA00055169"/>
    </source>
</evidence>
<comment type="subunit">
    <text evidence="8">Homodimer. Forms a stable heterotetrameric complex of 2 MoeB and 2 MoaD during adenylation of MoaD.</text>
</comment>
<dbReference type="GO" id="GO:0008641">
    <property type="term" value="F:ubiquitin-like modifier activating enzyme activity"/>
    <property type="evidence" value="ECO:0007669"/>
    <property type="project" value="InterPro"/>
</dbReference>
<keyword evidence="15" id="KW-0548">Nucleotidyltransferase</keyword>
<dbReference type="GO" id="GO:0005524">
    <property type="term" value="F:ATP binding"/>
    <property type="evidence" value="ECO:0007669"/>
    <property type="project" value="UniProtKB-KW"/>
</dbReference>
<proteinExistence type="inferred from homology"/>
<protein>
    <recommendedName>
        <fullName evidence="10">Molybdopterin-synthase adenylyltransferase</fullName>
        <ecNumber evidence="9">2.7.7.80</ecNumber>
    </recommendedName>
    <alternativeName>
        <fullName evidence="13">MoaD protein adenylase</fullName>
    </alternativeName>
    <alternativeName>
        <fullName evidence="11">Molybdopterin-converting factor subunit 1 adenylase</fullName>
    </alternativeName>
    <alternativeName>
        <fullName evidence="12">Sulfur carrier protein MoaD adenylyltransferase</fullName>
    </alternativeName>
</protein>
<dbReference type="PANTHER" id="PTHR10953">
    <property type="entry name" value="UBIQUITIN-ACTIVATING ENZYME E1"/>
    <property type="match status" value="1"/>
</dbReference>
<keyword evidence="3 15" id="KW-0808">Transferase</keyword>
<dbReference type="SUPFAM" id="SSF69572">
    <property type="entry name" value="Activating enzymes of the ubiquitin-like proteins"/>
    <property type="match status" value="1"/>
</dbReference>
<evidence type="ECO:0000256" key="6">
    <source>
        <dbReference type="ARBA" id="ARBA00052218"/>
    </source>
</evidence>
<evidence type="ECO:0000256" key="4">
    <source>
        <dbReference type="ARBA" id="ARBA00022741"/>
    </source>
</evidence>